<dbReference type="PANTHER" id="PTHR42792">
    <property type="entry name" value="FLAGELLIN"/>
    <property type="match status" value="1"/>
</dbReference>
<dbReference type="Gene3D" id="6.10.10.10">
    <property type="entry name" value="Flagellar export chaperone, C-terminal domain"/>
    <property type="match status" value="1"/>
</dbReference>
<evidence type="ECO:0000259" key="4">
    <source>
        <dbReference type="Pfam" id="PF00669"/>
    </source>
</evidence>
<keyword evidence="2 3" id="KW-0975">Bacterial flagellum</keyword>
<evidence type="ECO:0000256" key="2">
    <source>
        <dbReference type="ARBA" id="ARBA00023143"/>
    </source>
</evidence>
<keyword evidence="6" id="KW-0282">Flagellum</keyword>
<dbReference type="PRINTS" id="PR00207">
    <property type="entry name" value="FLAGELLIN"/>
</dbReference>
<dbReference type="Pfam" id="PF00669">
    <property type="entry name" value="Flagellin_N"/>
    <property type="match status" value="1"/>
</dbReference>
<name>A0A941W050_9BACT</name>
<protein>
    <recommendedName>
        <fullName evidence="3">Flagellin</fullName>
    </recommendedName>
</protein>
<feature type="domain" description="Flagellin C-terminal" evidence="5">
    <location>
        <begin position="296"/>
        <end position="380"/>
    </location>
</feature>
<dbReference type="Pfam" id="PF00700">
    <property type="entry name" value="Flagellin_C"/>
    <property type="match status" value="1"/>
</dbReference>
<dbReference type="Proteomes" id="UP000722750">
    <property type="component" value="Unassembled WGS sequence"/>
</dbReference>
<comment type="function">
    <text evidence="3">Flagellin is the subunit protein which polymerizes to form the filaments of bacterial flagella.</text>
</comment>
<dbReference type="EMBL" id="JAANXD010000019">
    <property type="protein sequence ID" value="MBS1257298.1"/>
    <property type="molecule type" value="Genomic_DNA"/>
</dbReference>
<dbReference type="Gene3D" id="1.20.1330.10">
    <property type="entry name" value="f41 fragment of flagellin, N-terminal domain"/>
    <property type="match status" value="1"/>
</dbReference>
<evidence type="ECO:0000256" key="3">
    <source>
        <dbReference type="RuleBase" id="RU362073"/>
    </source>
</evidence>
<comment type="subcellular location">
    <subcellularLocation>
        <location evidence="3">Secreted</location>
    </subcellularLocation>
    <subcellularLocation>
        <location evidence="3">Bacterial flagellum</location>
    </subcellularLocation>
</comment>
<dbReference type="PANTHER" id="PTHR42792:SF2">
    <property type="entry name" value="FLAGELLIN"/>
    <property type="match status" value="1"/>
</dbReference>
<dbReference type="Gene3D" id="3.30.70.2120">
    <property type="match status" value="1"/>
</dbReference>
<comment type="caution">
    <text evidence="6">The sequence shown here is derived from an EMBL/GenBank/DDBJ whole genome shotgun (WGS) entry which is preliminary data.</text>
</comment>
<keyword evidence="6" id="KW-0966">Cell projection</keyword>
<dbReference type="InterPro" id="IPR001492">
    <property type="entry name" value="Flagellin"/>
</dbReference>
<dbReference type="GO" id="GO:0009288">
    <property type="term" value="C:bacterial-type flagellum"/>
    <property type="evidence" value="ECO:0007669"/>
    <property type="project" value="UniProtKB-SubCell"/>
</dbReference>
<dbReference type="SUPFAM" id="SSF64518">
    <property type="entry name" value="Phase 1 flagellin"/>
    <property type="match status" value="1"/>
</dbReference>
<keyword evidence="3" id="KW-0964">Secreted</keyword>
<evidence type="ECO:0000313" key="6">
    <source>
        <dbReference type="EMBL" id="MBS1257298.1"/>
    </source>
</evidence>
<dbReference type="InterPro" id="IPR001029">
    <property type="entry name" value="Flagellin_N"/>
</dbReference>
<evidence type="ECO:0000256" key="1">
    <source>
        <dbReference type="ARBA" id="ARBA00005709"/>
    </source>
</evidence>
<keyword evidence="6" id="KW-0969">Cilium</keyword>
<dbReference type="InterPro" id="IPR042187">
    <property type="entry name" value="Flagellin_C_sub2"/>
</dbReference>
<reference evidence="6" key="1">
    <citation type="journal article" date="2021" name="ISME J.">
        <title>Fine-scale metabolic discontinuity in a stratified prokaryote microbiome of a Red Sea deep halocline.</title>
        <authorList>
            <person name="Michoud G."/>
            <person name="Ngugi D.K."/>
            <person name="Barozzi A."/>
            <person name="Merlino G."/>
            <person name="Calleja M.L."/>
            <person name="Delgado-Huertas A."/>
            <person name="Moran X.A.G."/>
            <person name="Daffonchio D."/>
        </authorList>
    </citation>
    <scope>NUCLEOTIDE SEQUENCE</scope>
    <source>
        <strain evidence="6">SuakinDeep_MAG55_1</strain>
    </source>
</reference>
<comment type="similarity">
    <text evidence="1 3">Belongs to the bacterial flagellin family.</text>
</comment>
<evidence type="ECO:0000313" key="7">
    <source>
        <dbReference type="Proteomes" id="UP000722750"/>
    </source>
</evidence>
<organism evidence="6 7">
    <name type="scientific">Candidatus Scalindua arabica</name>
    <dbReference type="NCBI Taxonomy" id="1127984"/>
    <lineage>
        <taxon>Bacteria</taxon>
        <taxon>Pseudomonadati</taxon>
        <taxon>Planctomycetota</taxon>
        <taxon>Candidatus Brocadiia</taxon>
        <taxon>Candidatus Brocadiales</taxon>
        <taxon>Candidatus Scalinduaceae</taxon>
        <taxon>Candidatus Scalindua</taxon>
    </lineage>
</organism>
<dbReference type="GO" id="GO:0005576">
    <property type="term" value="C:extracellular region"/>
    <property type="evidence" value="ECO:0007669"/>
    <property type="project" value="UniProtKB-SubCell"/>
</dbReference>
<gene>
    <name evidence="6" type="ORF">MAG551_00340</name>
</gene>
<dbReference type="InterPro" id="IPR046358">
    <property type="entry name" value="Flagellin_C"/>
</dbReference>
<dbReference type="AlphaFoldDB" id="A0A941W050"/>
<sequence>MGLRIQNNIAALSTHRNLAVADRGLSKSLERLSSGFKINKASDDSAGLAISMRFRSQIKALTQGASNASQAQSLLQVAEGAADQVTNILQRMKELATQAASDSTPGSDRTKINNEITDLESEIDRIVNSTKYAGSTLVDGSFGATSVSSAGNLTTGSLQISAVDVSGATAGASYTVTITTSATTKTMEIEKGDTTQSIAVSANSIASGETMVLDFSALGIKVTVGDTYDVTTTNAAAAAATTTTTATNATFQLGNENNSDNRIAFSLTDLNLAVLANGSSADIATDTLANAQSAIATIDTAIDTVATARASIGSVQNRMGFAGANIATSLENLTAAESVIRDADLAFETVAFTKNQILLQAGTAMLAQANAAPQAVLSLLG</sequence>
<evidence type="ECO:0000259" key="5">
    <source>
        <dbReference type="Pfam" id="PF00700"/>
    </source>
</evidence>
<dbReference type="GO" id="GO:0005198">
    <property type="term" value="F:structural molecule activity"/>
    <property type="evidence" value="ECO:0007669"/>
    <property type="project" value="UniProtKB-UniRule"/>
</dbReference>
<accession>A0A941W050</accession>
<feature type="domain" description="Flagellin N-terminal" evidence="4">
    <location>
        <begin position="5"/>
        <end position="141"/>
    </location>
</feature>
<proteinExistence type="inferred from homology"/>